<dbReference type="AlphaFoldDB" id="A0A067RIA7"/>
<keyword evidence="11" id="KW-1185">Reference proteome</keyword>
<evidence type="ECO:0000313" key="11">
    <source>
        <dbReference type="Proteomes" id="UP000027135"/>
    </source>
</evidence>
<dbReference type="CDD" id="cd10536">
    <property type="entry name" value="SET_SMYD4"/>
    <property type="match status" value="1"/>
</dbReference>
<evidence type="ECO:0000256" key="8">
    <source>
        <dbReference type="SAM" id="MobiDB-lite"/>
    </source>
</evidence>
<dbReference type="Gene3D" id="2.170.270.10">
    <property type="entry name" value="SET domain"/>
    <property type="match status" value="1"/>
</dbReference>
<gene>
    <name evidence="10" type="ORF">L798_08734</name>
</gene>
<evidence type="ECO:0000256" key="5">
    <source>
        <dbReference type="ARBA" id="ARBA00022771"/>
    </source>
</evidence>
<dbReference type="OrthoDB" id="1028014at2759"/>
<dbReference type="SUPFAM" id="SSF48452">
    <property type="entry name" value="TPR-like"/>
    <property type="match status" value="1"/>
</dbReference>
<proteinExistence type="predicted"/>
<evidence type="ECO:0000256" key="3">
    <source>
        <dbReference type="ARBA" id="ARBA00022691"/>
    </source>
</evidence>
<dbReference type="OMA" id="RFKCETG"/>
<accession>A0A067RIA7</accession>
<protein>
    <submittedName>
        <fullName evidence="10">SET and MYND domain-containing protein 4</fullName>
    </submittedName>
</protein>
<reference evidence="10 11" key="1">
    <citation type="journal article" date="2014" name="Nat. Commun.">
        <title>Molecular traces of alternative social organization in a termite genome.</title>
        <authorList>
            <person name="Terrapon N."/>
            <person name="Li C."/>
            <person name="Robertson H.M."/>
            <person name="Ji L."/>
            <person name="Meng X."/>
            <person name="Booth W."/>
            <person name="Chen Z."/>
            <person name="Childers C.P."/>
            <person name="Glastad K.M."/>
            <person name="Gokhale K."/>
            <person name="Gowin J."/>
            <person name="Gronenberg W."/>
            <person name="Hermansen R.A."/>
            <person name="Hu H."/>
            <person name="Hunt B.G."/>
            <person name="Huylmans A.K."/>
            <person name="Khalil S.M."/>
            <person name="Mitchell R.D."/>
            <person name="Munoz-Torres M.C."/>
            <person name="Mustard J.A."/>
            <person name="Pan H."/>
            <person name="Reese J.T."/>
            <person name="Scharf M.E."/>
            <person name="Sun F."/>
            <person name="Vogel H."/>
            <person name="Xiao J."/>
            <person name="Yang W."/>
            <person name="Yang Z."/>
            <person name="Yang Z."/>
            <person name="Zhou J."/>
            <person name="Zhu J."/>
            <person name="Brent C.S."/>
            <person name="Elsik C.G."/>
            <person name="Goodisman M.A."/>
            <person name="Liberles D.A."/>
            <person name="Roe R.M."/>
            <person name="Vargo E.L."/>
            <person name="Vilcinskas A."/>
            <person name="Wang J."/>
            <person name="Bornberg-Bauer E."/>
            <person name="Korb J."/>
            <person name="Zhang G."/>
            <person name="Liebig J."/>
        </authorList>
    </citation>
    <scope>NUCLEOTIDE SEQUENCE [LARGE SCALE GENOMIC DNA]</scope>
    <source>
        <tissue evidence="10">Whole organism</tissue>
    </source>
</reference>
<evidence type="ECO:0000256" key="4">
    <source>
        <dbReference type="ARBA" id="ARBA00022723"/>
    </source>
</evidence>
<dbReference type="GO" id="GO:0008168">
    <property type="term" value="F:methyltransferase activity"/>
    <property type="evidence" value="ECO:0007669"/>
    <property type="project" value="UniProtKB-KW"/>
</dbReference>
<dbReference type="GO" id="GO:0005634">
    <property type="term" value="C:nucleus"/>
    <property type="evidence" value="ECO:0007669"/>
    <property type="project" value="TreeGrafter"/>
</dbReference>
<dbReference type="SUPFAM" id="SSF82199">
    <property type="entry name" value="SET domain"/>
    <property type="match status" value="1"/>
</dbReference>
<dbReference type="Gene3D" id="1.25.40.10">
    <property type="entry name" value="Tetratricopeptide repeat domain"/>
    <property type="match status" value="1"/>
</dbReference>
<feature type="region of interest" description="Disordered" evidence="8">
    <location>
        <begin position="62"/>
        <end position="88"/>
    </location>
</feature>
<dbReference type="Gene3D" id="1.10.220.160">
    <property type="match status" value="1"/>
</dbReference>
<dbReference type="GO" id="GO:0008270">
    <property type="term" value="F:zinc ion binding"/>
    <property type="evidence" value="ECO:0007669"/>
    <property type="project" value="UniProtKB-KW"/>
</dbReference>
<evidence type="ECO:0000256" key="7">
    <source>
        <dbReference type="PROSITE-ProRule" id="PRU00134"/>
    </source>
</evidence>
<dbReference type="PROSITE" id="PS50865">
    <property type="entry name" value="ZF_MYND_2"/>
    <property type="match status" value="1"/>
</dbReference>
<name>A0A067RIA7_ZOONE</name>
<evidence type="ECO:0000256" key="1">
    <source>
        <dbReference type="ARBA" id="ARBA00022603"/>
    </source>
</evidence>
<dbReference type="InterPro" id="IPR052097">
    <property type="entry name" value="SET-MYND_domain_protein"/>
</dbReference>
<dbReference type="FunCoup" id="A0A067RIA7">
    <property type="interactions" value="1222"/>
</dbReference>
<dbReference type="GO" id="GO:0042826">
    <property type="term" value="F:histone deacetylase binding"/>
    <property type="evidence" value="ECO:0007669"/>
    <property type="project" value="TreeGrafter"/>
</dbReference>
<dbReference type="PANTHER" id="PTHR46165:SF7">
    <property type="entry name" value="SET AND MYND DOMAIN-CONTAINING PROTEIN 4"/>
    <property type="match status" value="1"/>
</dbReference>
<evidence type="ECO:0000256" key="6">
    <source>
        <dbReference type="ARBA" id="ARBA00022833"/>
    </source>
</evidence>
<keyword evidence="2" id="KW-0808">Transferase</keyword>
<dbReference type="InterPro" id="IPR002893">
    <property type="entry name" value="Znf_MYND"/>
</dbReference>
<dbReference type="EMBL" id="KK852460">
    <property type="protein sequence ID" value="KDR23527.1"/>
    <property type="molecule type" value="Genomic_DNA"/>
</dbReference>
<dbReference type="InterPro" id="IPR044421">
    <property type="entry name" value="SMYD4_SET"/>
</dbReference>
<keyword evidence="1" id="KW-0489">Methyltransferase</keyword>
<dbReference type="InterPro" id="IPR011990">
    <property type="entry name" value="TPR-like_helical_dom_sf"/>
</dbReference>
<dbReference type="Pfam" id="PF01753">
    <property type="entry name" value="zf-MYND"/>
    <property type="match status" value="1"/>
</dbReference>
<feature type="domain" description="MYND-type" evidence="9">
    <location>
        <begin position="292"/>
        <end position="331"/>
    </location>
</feature>
<dbReference type="GO" id="GO:0005737">
    <property type="term" value="C:cytoplasm"/>
    <property type="evidence" value="ECO:0007669"/>
    <property type="project" value="TreeGrafter"/>
</dbReference>
<dbReference type="InParanoid" id="A0A067RIA7"/>
<evidence type="ECO:0000259" key="9">
    <source>
        <dbReference type="PROSITE" id="PS50865"/>
    </source>
</evidence>
<dbReference type="InterPro" id="IPR046341">
    <property type="entry name" value="SET_dom_sf"/>
</dbReference>
<feature type="compositionally biased region" description="Basic and acidic residues" evidence="8">
    <location>
        <begin position="62"/>
        <end position="81"/>
    </location>
</feature>
<dbReference type="STRING" id="136037.A0A067RIA7"/>
<evidence type="ECO:0000256" key="2">
    <source>
        <dbReference type="ARBA" id="ARBA00022679"/>
    </source>
</evidence>
<keyword evidence="3" id="KW-0949">S-adenosyl-L-methionine</keyword>
<keyword evidence="5 7" id="KW-0863">Zinc-finger</keyword>
<dbReference type="Proteomes" id="UP000027135">
    <property type="component" value="Unassembled WGS sequence"/>
</dbReference>
<dbReference type="SUPFAM" id="SSF144232">
    <property type="entry name" value="HIT/MYND zinc finger-like"/>
    <property type="match status" value="1"/>
</dbReference>
<evidence type="ECO:0000313" key="10">
    <source>
        <dbReference type="EMBL" id="KDR23527.1"/>
    </source>
</evidence>
<dbReference type="GO" id="GO:0032259">
    <property type="term" value="P:methylation"/>
    <property type="evidence" value="ECO:0007669"/>
    <property type="project" value="UniProtKB-KW"/>
</dbReference>
<keyword evidence="6" id="KW-0862">Zinc</keyword>
<dbReference type="Gene3D" id="6.10.140.2220">
    <property type="match status" value="1"/>
</dbReference>
<sequence length="687" mass="77600">MKLESVAEKKLDTECGFLKCHHANLRNSISDEQLQELSTLQTDEDRFLFVYKLPVVHEYEVKGSSSEKNEREAEQLKEEGNKAFQNGNYQSAMQSYTKSILKTPWAIDGDSPNANSTRQLSITVANRSATFYHLEKYKLAMQDIDLVLSLDYPQELRYKVLDRKARCLLATKQLKDALEAFRGTLKALDSAKLPVERKRKWQMDVQIMLAMLAKNKVLVNEPRILPEDAILPSVTGQQNSRYVSASSAVNIEETKDTGRFAVAGKDVKVGDTLVVEPAFVAVLLAEHAGTHCFHCFRGLEAAVPCNQCSRVAFCSVACQTEALKTHHVVECPILETLWSSGASIICLMALRMLSQRGIKYFLDMKGILRKGCNVVNSSEKYHPTDYRTVYNLVDHSGTRTAQDFLYRTDTAVLLFKCLRVAGFFNIQSKESEHKLTPEELFVGELLLHHLQLLQFNAHEISELQLEAPRNLNSARSVFLGGGLFPTLALFNHSCDPGITRYFQGTSVIVHAIKNIHCGEMIAENYGQIFTQTPQTERQATLKSQYRFDCICVPCNEDWPTFNNMHQGFMRFRCETGSGGTVPKCNNVIIVPTDTSDFMIQCPLCKQYTNILKGLKVLQDTDAMFKTATRLMEEGEVRQALDKYIEILLLLDNTLAPPFKDFHLCQQAIRRCMLSFGNKSVMSEKVTK</sequence>
<dbReference type="PANTHER" id="PTHR46165">
    <property type="entry name" value="SET AND MYND DOMAIN-CONTAINING PROTEIN 4"/>
    <property type="match status" value="1"/>
</dbReference>
<dbReference type="eggNOG" id="KOG2084">
    <property type="taxonomic scope" value="Eukaryota"/>
</dbReference>
<keyword evidence="4" id="KW-0479">Metal-binding</keyword>
<organism evidence="10 11">
    <name type="scientific">Zootermopsis nevadensis</name>
    <name type="common">Dampwood termite</name>
    <dbReference type="NCBI Taxonomy" id="136037"/>
    <lineage>
        <taxon>Eukaryota</taxon>
        <taxon>Metazoa</taxon>
        <taxon>Ecdysozoa</taxon>
        <taxon>Arthropoda</taxon>
        <taxon>Hexapoda</taxon>
        <taxon>Insecta</taxon>
        <taxon>Pterygota</taxon>
        <taxon>Neoptera</taxon>
        <taxon>Polyneoptera</taxon>
        <taxon>Dictyoptera</taxon>
        <taxon>Blattodea</taxon>
        <taxon>Blattoidea</taxon>
        <taxon>Termitoidae</taxon>
        <taxon>Termopsidae</taxon>
        <taxon>Zootermopsis</taxon>
    </lineage>
</organism>